<dbReference type="InterPro" id="IPR004843">
    <property type="entry name" value="Calcineurin-like_PHP"/>
</dbReference>
<organism evidence="3 4">
    <name type="scientific">Kryptobacter tengchongensis</name>
    <dbReference type="NCBI Taxonomy" id="1643429"/>
    <lineage>
        <taxon>Bacteria</taxon>
        <taxon>Pseudomonadati</taxon>
        <taxon>Candidatus Kryptoniota</taxon>
        <taxon>Candidatus Kryptobacter</taxon>
    </lineage>
</organism>
<feature type="transmembrane region" description="Helical" evidence="1">
    <location>
        <begin position="38"/>
        <end position="59"/>
    </location>
</feature>
<dbReference type="SUPFAM" id="SSF56300">
    <property type="entry name" value="Metallo-dependent phosphatases"/>
    <property type="match status" value="1"/>
</dbReference>
<dbReference type="InterPro" id="IPR051158">
    <property type="entry name" value="Metallophosphoesterase_sf"/>
</dbReference>
<feature type="transmembrane region" description="Helical" evidence="1">
    <location>
        <begin position="71"/>
        <end position="92"/>
    </location>
</feature>
<evidence type="ECO:0000256" key="1">
    <source>
        <dbReference type="SAM" id="Phobius"/>
    </source>
</evidence>
<accession>A0A656D4C4</accession>
<evidence type="ECO:0000259" key="2">
    <source>
        <dbReference type="Pfam" id="PF00149"/>
    </source>
</evidence>
<feature type="domain" description="Calcineurin-like phosphoesterase" evidence="2">
    <location>
        <begin position="168"/>
        <end position="329"/>
    </location>
</feature>
<name>A0A656D4C4_KRYT1</name>
<dbReference type="Pfam" id="PF00149">
    <property type="entry name" value="Metallophos"/>
    <property type="match status" value="1"/>
</dbReference>
<sequence>MLIFAFFMLSLVLAVQVYLCKKLTLYIEATNMRKISKFIPFVFGFFNLPTILIFINRTIKFQFPLDLNSPLFIYPFSIWQGATLFIFIVITLGELIQKFVRFISKKLNQNKERKLNESRRKFIQTALLGISAYAFAGSTLGTIARNDFKVEKVKIKIKNLPDELKELTIGLISDIHSGIFMNEEDMKPYFETLNSLKPDLILMPGDFITSNLEEIYPFINASKNLKAKYGIFATLGNHEFFTRQPQRIAKIIEENGVRVLRNEAEKVEINGKKFFIIGIDDLRYGADLDKATRYLEPGDFKILLSHKPYDFPKFAQKGIQLTVSGHTHGGQIVFAKIDDTYIAPASLVSKFIAGHYKLGDFHLYVTRGIGVVGLPIRLNCPPEITYITLV</sequence>
<keyword evidence="1" id="KW-0812">Transmembrane</keyword>
<dbReference type="Gene3D" id="3.60.21.10">
    <property type="match status" value="1"/>
</dbReference>
<dbReference type="CDD" id="cd07385">
    <property type="entry name" value="MPP_YkuE_C"/>
    <property type="match status" value="1"/>
</dbReference>
<feature type="transmembrane region" description="Helical" evidence="1">
    <location>
        <begin position="122"/>
        <end position="144"/>
    </location>
</feature>
<proteinExistence type="predicted"/>
<dbReference type="AlphaFoldDB" id="A0A656D4C4"/>
<dbReference type="GO" id="GO:0016787">
    <property type="term" value="F:hydrolase activity"/>
    <property type="evidence" value="ECO:0007669"/>
    <property type="project" value="InterPro"/>
</dbReference>
<evidence type="ECO:0000313" key="3">
    <source>
        <dbReference type="EMBL" id="CUS97891.1"/>
    </source>
</evidence>
<dbReference type="PANTHER" id="PTHR31302:SF0">
    <property type="entry name" value="TRANSMEMBRANE PROTEIN WITH METALLOPHOSPHOESTERASE DOMAIN"/>
    <property type="match status" value="1"/>
</dbReference>
<keyword evidence="1" id="KW-1133">Transmembrane helix</keyword>
<keyword evidence="4" id="KW-1185">Reference proteome</keyword>
<keyword evidence="1" id="KW-0472">Membrane</keyword>
<dbReference type="Proteomes" id="UP000243065">
    <property type="component" value="Unassembled WGS sequence"/>
</dbReference>
<dbReference type="PANTHER" id="PTHR31302">
    <property type="entry name" value="TRANSMEMBRANE PROTEIN WITH METALLOPHOSPHOESTERASE DOMAIN-RELATED"/>
    <property type="match status" value="1"/>
</dbReference>
<reference evidence="3 4" key="1">
    <citation type="submission" date="2015-11" db="EMBL/GenBank/DDBJ databases">
        <authorList>
            <person name="Varghese N."/>
        </authorList>
    </citation>
    <scope>NUCLEOTIDE SEQUENCE [LARGE SCALE GENOMIC DNA]</scope>
    <source>
        <strain evidence="3 4">JGI-24</strain>
    </source>
</reference>
<gene>
    <name evidence="3" type="ORF">JGI24_00351</name>
</gene>
<dbReference type="RefSeq" id="WP_072149830.1">
    <property type="nucleotide sequence ID" value="NZ_CZVU01000009.1"/>
</dbReference>
<dbReference type="EMBL" id="CZVU01000009">
    <property type="protein sequence ID" value="CUS97891.1"/>
    <property type="molecule type" value="Genomic_DNA"/>
</dbReference>
<protein>
    <recommendedName>
        <fullName evidence="2">Calcineurin-like phosphoesterase domain-containing protein</fullName>
    </recommendedName>
</protein>
<dbReference type="InterPro" id="IPR029052">
    <property type="entry name" value="Metallo-depent_PP-like"/>
</dbReference>
<evidence type="ECO:0000313" key="4">
    <source>
        <dbReference type="Proteomes" id="UP000243065"/>
    </source>
</evidence>